<sequence length="58" mass="6748">MTHDQPDPAPHPYVPRHLRPDDAPAQRKSFPFLKQRRRDGKRYPSHPDDTGDTGDIME</sequence>
<organism evidence="2 3">
    <name type="scientific">Winogradskya consettensis</name>
    <dbReference type="NCBI Taxonomy" id="113560"/>
    <lineage>
        <taxon>Bacteria</taxon>
        <taxon>Bacillati</taxon>
        <taxon>Actinomycetota</taxon>
        <taxon>Actinomycetes</taxon>
        <taxon>Micromonosporales</taxon>
        <taxon>Micromonosporaceae</taxon>
        <taxon>Winogradskya</taxon>
    </lineage>
</organism>
<name>A0A919SND0_9ACTN</name>
<reference evidence="2" key="1">
    <citation type="submission" date="2021-03" db="EMBL/GenBank/DDBJ databases">
        <title>Whole genome shotgun sequence of Actinoplanes consettensis NBRC 14913.</title>
        <authorList>
            <person name="Komaki H."/>
            <person name="Tamura T."/>
        </authorList>
    </citation>
    <scope>NUCLEOTIDE SEQUENCE</scope>
    <source>
        <strain evidence="2">NBRC 14913</strain>
    </source>
</reference>
<dbReference type="EMBL" id="BOQP01000023">
    <property type="protein sequence ID" value="GIM75346.1"/>
    <property type="molecule type" value="Genomic_DNA"/>
</dbReference>
<gene>
    <name evidence="2" type="ORF">Aco04nite_44880</name>
</gene>
<dbReference type="AlphaFoldDB" id="A0A919SND0"/>
<evidence type="ECO:0000313" key="2">
    <source>
        <dbReference type="EMBL" id="GIM75346.1"/>
    </source>
</evidence>
<evidence type="ECO:0000256" key="1">
    <source>
        <dbReference type="SAM" id="MobiDB-lite"/>
    </source>
</evidence>
<feature type="region of interest" description="Disordered" evidence="1">
    <location>
        <begin position="1"/>
        <end position="58"/>
    </location>
</feature>
<accession>A0A919SND0</accession>
<keyword evidence="3" id="KW-1185">Reference proteome</keyword>
<proteinExistence type="predicted"/>
<protein>
    <submittedName>
        <fullName evidence="2">Uncharacterized protein</fullName>
    </submittedName>
</protein>
<dbReference type="Proteomes" id="UP000680865">
    <property type="component" value="Unassembled WGS sequence"/>
</dbReference>
<dbReference type="RefSeq" id="WP_212999189.1">
    <property type="nucleotide sequence ID" value="NZ_BAAATW010000002.1"/>
</dbReference>
<evidence type="ECO:0000313" key="3">
    <source>
        <dbReference type="Proteomes" id="UP000680865"/>
    </source>
</evidence>
<comment type="caution">
    <text evidence="2">The sequence shown here is derived from an EMBL/GenBank/DDBJ whole genome shotgun (WGS) entry which is preliminary data.</text>
</comment>